<name>A0A507AU35_9PEZI</name>
<dbReference type="PROSITE" id="PS00086">
    <property type="entry name" value="CYTOCHROME_P450"/>
    <property type="match status" value="1"/>
</dbReference>
<feature type="binding site" description="axial binding residue" evidence="7">
    <location>
        <position position="454"/>
    </location>
    <ligand>
        <name>heme</name>
        <dbReference type="ChEBI" id="CHEBI:30413"/>
    </ligand>
    <ligandPart>
        <name>Fe</name>
        <dbReference type="ChEBI" id="CHEBI:18248"/>
    </ligandPart>
</feature>
<keyword evidence="3 7" id="KW-0479">Metal-binding</keyword>
<feature type="transmembrane region" description="Helical" evidence="9">
    <location>
        <begin position="6"/>
        <end position="26"/>
    </location>
</feature>
<evidence type="ECO:0000256" key="6">
    <source>
        <dbReference type="ARBA" id="ARBA00023033"/>
    </source>
</evidence>
<dbReference type="PANTHER" id="PTHR24287:SF17">
    <property type="entry name" value="P450, PUTATIVE (EUROFUNG)-RELATED"/>
    <property type="match status" value="1"/>
</dbReference>
<dbReference type="OrthoDB" id="1470350at2759"/>
<evidence type="ECO:0000256" key="5">
    <source>
        <dbReference type="ARBA" id="ARBA00023004"/>
    </source>
</evidence>
<dbReference type="InterPro" id="IPR001128">
    <property type="entry name" value="Cyt_P450"/>
</dbReference>
<keyword evidence="5 7" id="KW-0408">Iron</keyword>
<dbReference type="GeneID" id="41968860"/>
<dbReference type="STRING" id="1093900.A0A507AU35"/>
<keyword evidence="4 8" id="KW-0560">Oxidoreductase</keyword>
<dbReference type="SUPFAM" id="SSF48264">
    <property type="entry name" value="Cytochrome P450"/>
    <property type="match status" value="1"/>
</dbReference>
<dbReference type="GO" id="GO:0020037">
    <property type="term" value="F:heme binding"/>
    <property type="evidence" value="ECO:0007669"/>
    <property type="project" value="InterPro"/>
</dbReference>
<dbReference type="Proteomes" id="UP000319257">
    <property type="component" value="Unassembled WGS sequence"/>
</dbReference>
<keyword evidence="11" id="KW-1185">Reference proteome</keyword>
<comment type="caution">
    <text evidence="10">The sequence shown here is derived from an EMBL/GenBank/DDBJ whole genome shotgun (WGS) entry which is preliminary data.</text>
</comment>
<evidence type="ECO:0000256" key="1">
    <source>
        <dbReference type="ARBA" id="ARBA00001971"/>
    </source>
</evidence>
<dbReference type="InterPro" id="IPR047146">
    <property type="entry name" value="Cyt_P450_E_CYP52_fungi"/>
</dbReference>
<sequence>MFVPQLHLGAWGLCALVILILARVLVRRLQILHFKRQTGAQHARNLDRPMGLFGLKFAALTIREVKAGRLFALLTENLRVSGPTYQTVVLGRTTLNTVDVDNARSILTNVTDYGVSNRMGPGGWAPFADGGIFVSDGHEWQAGRAMVRPALSRAEISQLDKVETHVAALVRRIPRDGHTVDLQALFLDMTLDSAMDFLLGVGTTESLTAAEAADKAAFARAVDYCGDQLMVRMRTPPVVRKLFFREERKFVDAALASRDYITQIVAKQAAKIELEKDQSGDSKGYILADELLRVTKGDQEETRRQVASVLIAARDTTALLLSHAFFALARHPDIWAKLQKEVAELGGRKPSYEDLKSMRYLKYVLNETLRFYAIVPSNARWANKDATMPRGGGPDGRAPCFVPKGAFIIIYLFAMFRDKNVYGPDADEFRPERWGEDLRPGWYFLPFSAGPRVCPGQQFALIEASYTIVRLMQEFTRIESRDPRPYQPRIRVSVASANGVLVGLYKDEKP</sequence>
<keyword evidence="7 8" id="KW-0349">Heme</keyword>
<dbReference type="Pfam" id="PF00067">
    <property type="entry name" value="p450"/>
    <property type="match status" value="1"/>
</dbReference>
<evidence type="ECO:0000256" key="2">
    <source>
        <dbReference type="ARBA" id="ARBA00010617"/>
    </source>
</evidence>
<keyword evidence="9" id="KW-0472">Membrane</keyword>
<evidence type="ECO:0000313" key="11">
    <source>
        <dbReference type="Proteomes" id="UP000319257"/>
    </source>
</evidence>
<evidence type="ECO:0000313" key="10">
    <source>
        <dbReference type="EMBL" id="TPX10216.1"/>
    </source>
</evidence>
<dbReference type="CDD" id="cd11063">
    <property type="entry name" value="CYP52"/>
    <property type="match status" value="1"/>
</dbReference>
<dbReference type="GO" id="GO:0004497">
    <property type="term" value="F:monooxygenase activity"/>
    <property type="evidence" value="ECO:0007669"/>
    <property type="project" value="UniProtKB-KW"/>
</dbReference>
<dbReference type="PANTHER" id="PTHR24287">
    <property type="entry name" value="P450, PUTATIVE (EUROFUNG)-RELATED"/>
    <property type="match status" value="1"/>
</dbReference>
<gene>
    <name evidence="10" type="ORF">E0L32_001413</name>
</gene>
<evidence type="ECO:0000256" key="7">
    <source>
        <dbReference type="PIRSR" id="PIRSR602401-1"/>
    </source>
</evidence>
<keyword evidence="6 8" id="KW-0503">Monooxygenase</keyword>
<dbReference type="InParanoid" id="A0A507AU35"/>
<evidence type="ECO:0000256" key="9">
    <source>
        <dbReference type="SAM" id="Phobius"/>
    </source>
</evidence>
<evidence type="ECO:0000256" key="4">
    <source>
        <dbReference type="ARBA" id="ARBA00023002"/>
    </source>
</evidence>
<dbReference type="InterPro" id="IPR002401">
    <property type="entry name" value="Cyt_P450_E_grp-I"/>
</dbReference>
<organism evidence="10 11">
    <name type="scientific">Thyridium curvatum</name>
    <dbReference type="NCBI Taxonomy" id="1093900"/>
    <lineage>
        <taxon>Eukaryota</taxon>
        <taxon>Fungi</taxon>
        <taxon>Dikarya</taxon>
        <taxon>Ascomycota</taxon>
        <taxon>Pezizomycotina</taxon>
        <taxon>Sordariomycetes</taxon>
        <taxon>Sordariomycetidae</taxon>
        <taxon>Thyridiales</taxon>
        <taxon>Thyridiaceae</taxon>
        <taxon>Thyridium</taxon>
    </lineage>
</organism>
<evidence type="ECO:0000256" key="3">
    <source>
        <dbReference type="ARBA" id="ARBA00022723"/>
    </source>
</evidence>
<dbReference type="PRINTS" id="PR00385">
    <property type="entry name" value="P450"/>
</dbReference>
<protein>
    <recommendedName>
        <fullName evidence="12">Cytochrome P450</fullName>
    </recommendedName>
</protein>
<dbReference type="InterPro" id="IPR017972">
    <property type="entry name" value="Cyt_P450_CS"/>
</dbReference>
<dbReference type="AlphaFoldDB" id="A0A507AU35"/>
<dbReference type="PRINTS" id="PR00463">
    <property type="entry name" value="EP450I"/>
</dbReference>
<accession>A0A507AU35</accession>
<dbReference type="RefSeq" id="XP_030991927.1">
    <property type="nucleotide sequence ID" value="XM_031135490.1"/>
</dbReference>
<dbReference type="EMBL" id="SKBQ01000005">
    <property type="protein sequence ID" value="TPX10216.1"/>
    <property type="molecule type" value="Genomic_DNA"/>
</dbReference>
<comment type="similarity">
    <text evidence="2 8">Belongs to the cytochrome P450 family.</text>
</comment>
<keyword evidence="9" id="KW-1133">Transmembrane helix</keyword>
<dbReference type="InterPro" id="IPR036396">
    <property type="entry name" value="Cyt_P450_sf"/>
</dbReference>
<evidence type="ECO:0008006" key="12">
    <source>
        <dbReference type="Google" id="ProtNLM"/>
    </source>
</evidence>
<proteinExistence type="inferred from homology"/>
<comment type="cofactor">
    <cofactor evidence="1 7">
        <name>heme</name>
        <dbReference type="ChEBI" id="CHEBI:30413"/>
    </cofactor>
</comment>
<dbReference type="Gene3D" id="1.10.630.10">
    <property type="entry name" value="Cytochrome P450"/>
    <property type="match status" value="1"/>
</dbReference>
<dbReference type="GO" id="GO:0005506">
    <property type="term" value="F:iron ion binding"/>
    <property type="evidence" value="ECO:0007669"/>
    <property type="project" value="InterPro"/>
</dbReference>
<reference evidence="10 11" key="1">
    <citation type="submission" date="2019-06" db="EMBL/GenBank/DDBJ databases">
        <title>Draft genome sequence of the filamentous fungus Phialemoniopsis curvata isolated from diesel fuel.</title>
        <authorList>
            <person name="Varaljay V.A."/>
            <person name="Lyon W.J."/>
            <person name="Crouch A.L."/>
            <person name="Drake C.E."/>
            <person name="Hollomon J.M."/>
            <person name="Nadeau L.J."/>
            <person name="Nunn H.S."/>
            <person name="Stevenson B.S."/>
            <person name="Bojanowski C.L."/>
            <person name="Crookes-Goodson W.J."/>
        </authorList>
    </citation>
    <scope>NUCLEOTIDE SEQUENCE [LARGE SCALE GENOMIC DNA]</scope>
    <source>
        <strain evidence="10 11">D216</strain>
    </source>
</reference>
<keyword evidence="9" id="KW-0812">Transmembrane</keyword>
<dbReference type="GO" id="GO:0016705">
    <property type="term" value="F:oxidoreductase activity, acting on paired donors, with incorporation or reduction of molecular oxygen"/>
    <property type="evidence" value="ECO:0007669"/>
    <property type="project" value="InterPro"/>
</dbReference>
<evidence type="ECO:0000256" key="8">
    <source>
        <dbReference type="RuleBase" id="RU000461"/>
    </source>
</evidence>